<feature type="compositionally biased region" description="Polar residues" evidence="7">
    <location>
        <begin position="125"/>
        <end position="142"/>
    </location>
</feature>
<feature type="compositionally biased region" description="Low complexity" evidence="7">
    <location>
        <begin position="335"/>
        <end position="348"/>
    </location>
</feature>
<name>A0A8J4YJA2_CHIOP</name>
<feature type="domain" description="BZIP" evidence="8">
    <location>
        <begin position="60"/>
        <end position="123"/>
    </location>
</feature>
<dbReference type="CDD" id="cd14691">
    <property type="entry name" value="bZIP_XBP1"/>
    <property type="match status" value="1"/>
</dbReference>
<dbReference type="Proteomes" id="UP000770661">
    <property type="component" value="Unassembled WGS sequence"/>
</dbReference>
<organism evidence="9 10">
    <name type="scientific">Chionoecetes opilio</name>
    <name type="common">Atlantic snow crab</name>
    <name type="synonym">Cancer opilio</name>
    <dbReference type="NCBI Taxonomy" id="41210"/>
    <lineage>
        <taxon>Eukaryota</taxon>
        <taxon>Metazoa</taxon>
        <taxon>Ecdysozoa</taxon>
        <taxon>Arthropoda</taxon>
        <taxon>Crustacea</taxon>
        <taxon>Multicrustacea</taxon>
        <taxon>Malacostraca</taxon>
        <taxon>Eumalacostraca</taxon>
        <taxon>Eucarida</taxon>
        <taxon>Decapoda</taxon>
        <taxon>Pleocyemata</taxon>
        <taxon>Brachyura</taxon>
        <taxon>Eubrachyura</taxon>
        <taxon>Majoidea</taxon>
        <taxon>Majidae</taxon>
        <taxon>Chionoecetes</taxon>
    </lineage>
</organism>
<keyword evidence="1" id="KW-0832">Ubl conjugation</keyword>
<feature type="compositionally biased region" description="Polar residues" evidence="7">
    <location>
        <begin position="174"/>
        <end position="189"/>
    </location>
</feature>
<evidence type="ECO:0000256" key="4">
    <source>
        <dbReference type="ARBA" id="ARBA00023163"/>
    </source>
</evidence>
<keyword evidence="4" id="KW-0804">Transcription</keyword>
<evidence type="ECO:0000259" key="8">
    <source>
        <dbReference type="PROSITE" id="PS50217"/>
    </source>
</evidence>
<evidence type="ECO:0000313" key="9">
    <source>
        <dbReference type="EMBL" id="KAG0724409.1"/>
    </source>
</evidence>
<accession>A0A8J4YJA2</accession>
<dbReference type="InterPro" id="IPR046347">
    <property type="entry name" value="bZIP_sf"/>
</dbReference>
<protein>
    <recommendedName>
        <fullName evidence="6">X-box-binding protein 1</fullName>
    </recommendedName>
</protein>
<evidence type="ECO:0000313" key="10">
    <source>
        <dbReference type="Proteomes" id="UP000770661"/>
    </source>
</evidence>
<dbReference type="EMBL" id="JACEEZ010006967">
    <property type="protein sequence ID" value="KAG0724409.1"/>
    <property type="molecule type" value="Genomic_DNA"/>
</dbReference>
<dbReference type="SUPFAM" id="SSF57959">
    <property type="entry name" value="Leucine zipper domain"/>
    <property type="match status" value="1"/>
</dbReference>
<keyword evidence="10" id="KW-1185">Reference proteome</keyword>
<evidence type="ECO:0000256" key="1">
    <source>
        <dbReference type="ARBA" id="ARBA00022843"/>
    </source>
</evidence>
<dbReference type="PANTHER" id="PTHR46542:SF1">
    <property type="entry name" value="X-BOX BINDING PROTEIN 1"/>
    <property type="match status" value="1"/>
</dbReference>
<reference evidence="9" key="1">
    <citation type="submission" date="2020-07" db="EMBL/GenBank/DDBJ databases">
        <title>The High-quality genome of the commercially important snow crab, Chionoecetes opilio.</title>
        <authorList>
            <person name="Jeong J.-H."/>
            <person name="Ryu S."/>
        </authorList>
    </citation>
    <scope>NUCLEOTIDE SEQUENCE</scope>
    <source>
        <strain evidence="9">MADBK_172401_WGS</strain>
        <tissue evidence="9">Digestive gland</tissue>
    </source>
</reference>
<keyword evidence="3" id="KW-0238">DNA-binding</keyword>
<dbReference type="PANTHER" id="PTHR46542">
    <property type="entry name" value="X-BOX BINDING PROTEIN 1"/>
    <property type="match status" value="1"/>
</dbReference>
<keyword evidence="2" id="KW-0805">Transcription regulation</keyword>
<dbReference type="GO" id="GO:0000981">
    <property type="term" value="F:DNA-binding transcription factor activity, RNA polymerase II-specific"/>
    <property type="evidence" value="ECO:0007669"/>
    <property type="project" value="TreeGrafter"/>
</dbReference>
<dbReference type="OrthoDB" id="20960at2759"/>
<dbReference type="InterPro" id="IPR052470">
    <property type="entry name" value="ER_Stress-Reg_TF"/>
</dbReference>
<dbReference type="SMART" id="SM00338">
    <property type="entry name" value="BRLZ"/>
    <property type="match status" value="1"/>
</dbReference>
<dbReference type="GO" id="GO:0000977">
    <property type="term" value="F:RNA polymerase II transcription regulatory region sequence-specific DNA binding"/>
    <property type="evidence" value="ECO:0007669"/>
    <property type="project" value="TreeGrafter"/>
</dbReference>
<dbReference type="PROSITE" id="PS50217">
    <property type="entry name" value="BZIP"/>
    <property type="match status" value="1"/>
</dbReference>
<proteinExistence type="predicted"/>
<evidence type="ECO:0000256" key="7">
    <source>
        <dbReference type="SAM" id="MobiDB-lite"/>
    </source>
</evidence>
<feature type="region of interest" description="Disordered" evidence="7">
    <location>
        <begin position="116"/>
        <end position="189"/>
    </location>
</feature>
<sequence>MSTNTIVITLPRHLTSPNTHVLPAPLLPRDLLRVVKEEPHDEAGDKPPRKRQRLDHLTQEEKMMRRKLKNRVAAQTARDRKKLRMDQLEIQLSDLTEHIAELTDLASILTNKNTELSEENETLQEKLSQSEGSQHPGSNQDHGSLYTVLPVGNTSTSGSGDGLGNASTVRKPGNVQSKAPTASVASKEASNLRQVVGTAATVLEPTWDIDHAYSSKAHHIEQDSNERLTPAEEDFISQLTSALEEVSNPIHSIKDLPTVGVQRSETVKDVSTPDIVQEYFDFGMETSIFEEAEPLGSSEENRKNFEESSRIVSPVSKDQILDYLQDQLPGTSPRSVFGSESGYDSSSSPRYFASDDEHNMDFDMGSFSELFPTLF</sequence>
<dbReference type="GO" id="GO:0005634">
    <property type="term" value="C:nucleus"/>
    <property type="evidence" value="ECO:0007669"/>
    <property type="project" value="TreeGrafter"/>
</dbReference>
<dbReference type="InterPro" id="IPR004827">
    <property type="entry name" value="bZIP"/>
</dbReference>
<dbReference type="PROSITE" id="PS00036">
    <property type="entry name" value="BZIP_BASIC"/>
    <property type="match status" value="1"/>
</dbReference>
<dbReference type="Pfam" id="PF07716">
    <property type="entry name" value="bZIP_2"/>
    <property type="match status" value="1"/>
</dbReference>
<keyword evidence="5" id="KW-0539">Nucleus</keyword>
<gene>
    <name evidence="9" type="primary">XBP1</name>
    <name evidence="9" type="ORF">GWK47_040630</name>
</gene>
<evidence type="ECO:0000256" key="6">
    <source>
        <dbReference type="ARBA" id="ARBA00040165"/>
    </source>
</evidence>
<comment type="caution">
    <text evidence="9">The sequence shown here is derived from an EMBL/GenBank/DDBJ whole genome shotgun (WGS) entry which is preliminary data.</text>
</comment>
<evidence type="ECO:0000256" key="5">
    <source>
        <dbReference type="ARBA" id="ARBA00023242"/>
    </source>
</evidence>
<dbReference type="AlphaFoldDB" id="A0A8J4YJA2"/>
<dbReference type="Gene3D" id="1.20.5.170">
    <property type="match status" value="1"/>
</dbReference>
<evidence type="ECO:0000256" key="3">
    <source>
        <dbReference type="ARBA" id="ARBA00023125"/>
    </source>
</evidence>
<feature type="region of interest" description="Disordered" evidence="7">
    <location>
        <begin position="327"/>
        <end position="350"/>
    </location>
</feature>
<evidence type="ECO:0000256" key="2">
    <source>
        <dbReference type="ARBA" id="ARBA00023015"/>
    </source>
</evidence>